<name>A0A2Z6TPU3_9LACO</name>
<dbReference type="InterPro" id="IPR032466">
    <property type="entry name" value="Metal_Hydrolase"/>
</dbReference>
<comment type="caution">
    <text evidence="3">The sequence shown here is derived from an EMBL/GenBank/DDBJ whole genome shotgun (WGS) entry which is preliminary data.</text>
</comment>
<protein>
    <submittedName>
        <fullName evidence="3">4-oxalomesaconate hydratase</fullName>
    </submittedName>
</protein>
<dbReference type="GO" id="GO:0016787">
    <property type="term" value="F:hydrolase activity"/>
    <property type="evidence" value="ECO:0007669"/>
    <property type="project" value="InterPro"/>
</dbReference>
<dbReference type="GO" id="GO:0019748">
    <property type="term" value="P:secondary metabolic process"/>
    <property type="evidence" value="ECO:0007669"/>
    <property type="project" value="TreeGrafter"/>
</dbReference>
<gene>
    <name evidence="3" type="ORF">LrDSM24759_07110</name>
</gene>
<dbReference type="InterPro" id="IPR032465">
    <property type="entry name" value="ACMSD"/>
</dbReference>
<dbReference type="EMBL" id="BFBY01000004">
    <property type="protein sequence ID" value="GBG04797.1"/>
    <property type="molecule type" value="Genomic_DNA"/>
</dbReference>
<evidence type="ECO:0000259" key="2">
    <source>
        <dbReference type="Pfam" id="PF04909"/>
    </source>
</evidence>
<dbReference type="InterPro" id="IPR006680">
    <property type="entry name" value="Amidohydro-rel"/>
</dbReference>
<dbReference type="OrthoDB" id="9777673at2"/>
<organism evidence="3 4">
    <name type="scientific">Lactobacillus rodentium</name>
    <dbReference type="NCBI Taxonomy" id="947835"/>
    <lineage>
        <taxon>Bacteria</taxon>
        <taxon>Bacillati</taxon>
        <taxon>Bacillota</taxon>
        <taxon>Bacilli</taxon>
        <taxon>Lactobacillales</taxon>
        <taxon>Lactobacillaceae</taxon>
        <taxon>Lactobacillus</taxon>
    </lineage>
</organism>
<accession>A0A2Z6TPU3</accession>
<dbReference type="Gene3D" id="3.20.20.140">
    <property type="entry name" value="Metal-dependent hydrolases"/>
    <property type="match status" value="1"/>
</dbReference>
<evidence type="ECO:0000313" key="3">
    <source>
        <dbReference type="EMBL" id="GBG04797.1"/>
    </source>
</evidence>
<reference evidence="4" key="1">
    <citation type="submission" date="2018-03" db="EMBL/GenBank/DDBJ databases">
        <title>New taxa in the Lactobacillus gasseri group.</title>
        <authorList>
            <person name="Tanizawa Y."/>
            <person name="Tohno M."/>
            <person name="Endo A."/>
            <person name="Arita M."/>
        </authorList>
    </citation>
    <scope>NUCLEOTIDE SEQUENCE [LARGE SCALE GENOMIC DNA]</scope>
    <source>
        <strain evidence="4">DSM 24759</strain>
    </source>
</reference>
<dbReference type="AlphaFoldDB" id="A0A2Z6TPU3"/>
<dbReference type="Pfam" id="PF04909">
    <property type="entry name" value="Amidohydro_2"/>
    <property type="match status" value="1"/>
</dbReference>
<dbReference type="SUPFAM" id="SSF51556">
    <property type="entry name" value="Metallo-dependent hydrolases"/>
    <property type="match status" value="1"/>
</dbReference>
<evidence type="ECO:0000256" key="1">
    <source>
        <dbReference type="ARBA" id="ARBA00023239"/>
    </source>
</evidence>
<evidence type="ECO:0000313" key="4">
    <source>
        <dbReference type="Proteomes" id="UP000257317"/>
    </source>
</evidence>
<dbReference type="Proteomes" id="UP000257317">
    <property type="component" value="Unassembled WGS sequence"/>
</dbReference>
<dbReference type="RefSeq" id="WP_117118140.1">
    <property type="nucleotide sequence ID" value="NZ_BFBY01000004.1"/>
</dbReference>
<dbReference type="GO" id="GO:0005829">
    <property type="term" value="C:cytosol"/>
    <property type="evidence" value="ECO:0007669"/>
    <property type="project" value="TreeGrafter"/>
</dbReference>
<keyword evidence="1" id="KW-0456">Lyase</keyword>
<sequence length="339" mass="38810">MRLITLEEHYMSKKVNDQVEKILLKNNSINPTMFKFINDFVNSSLITDIGGKRIAYMDKVGVDTQILGYGNNTPGNLADEVAIELCQQANNEVYEATQKYPGRFYGYATLPLEFPDAAVAELERCVNELGFVGVMVEGQVNNHFMDDPKFYPILEKCAELDVPLYVHPGIVSPDIQKLYYQGNWSPQVANHFAGYAIGWHYDTGVNVMRMILAGILDKLPNLKIIAGHWGEGLPFYFDRIDLGLPTKLTGLKHKVSWYFQHQIYTDPSEMFFRNDMEFTVKTMGVNQVMWAQDFPYLNGTFDQIDDVRPFIINSDLLPEDIEKITHKNAEKLFHLDSKE</sequence>
<proteinExistence type="predicted"/>
<dbReference type="PANTHER" id="PTHR21240">
    <property type="entry name" value="2-AMINO-3-CARBOXYLMUCONATE-6-SEMIALDEHYDE DECARBOXYLASE"/>
    <property type="match status" value="1"/>
</dbReference>
<keyword evidence="4" id="KW-1185">Reference proteome</keyword>
<dbReference type="GO" id="GO:0016831">
    <property type="term" value="F:carboxy-lyase activity"/>
    <property type="evidence" value="ECO:0007669"/>
    <property type="project" value="InterPro"/>
</dbReference>
<dbReference type="PANTHER" id="PTHR21240:SF30">
    <property type="entry name" value="AMIDOHYDROLASE-RELATED DOMAIN-CONTAINING PROTEIN-RELATED"/>
    <property type="match status" value="1"/>
</dbReference>
<feature type="domain" description="Amidohydrolase-related" evidence="2">
    <location>
        <begin position="55"/>
        <end position="335"/>
    </location>
</feature>